<dbReference type="RefSeq" id="WP_004432144.1">
    <property type="nucleotide sequence ID" value="NZ_AJLR01000146.1"/>
</dbReference>
<reference evidence="1 2" key="1">
    <citation type="journal article" date="2012" name="Front. Microbiol.">
        <title>Redundancy and modularity in membrane-associated dissimilatory nitrate reduction in Bacillus.</title>
        <authorList>
            <person name="Heylen K."/>
            <person name="Keltjens J."/>
        </authorList>
    </citation>
    <scope>NUCLEOTIDE SEQUENCE [LARGE SCALE GENOMIC DNA]</scope>
    <source>
        <strain evidence="1 2">LMG 9581</strain>
    </source>
</reference>
<dbReference type="PATRIC" id="fig|1131731.3.peg.3563"/>
<dbReference type="EMBL" id="AJLR01000146">
    <property type="protein sequence ID" value="EKN63486.1"/>
    <property type="molecule type" value="Genomic_DNA"/>
</dbReference>
<evidence type="ECO:0000313" key="1">
    <source>
        <dbReference type="EMBL" id="EKN63486.1"/>
    </source>
</evidence>
<gene>
    <name evidence="1" type="ORF">BAZO_17479</name>
</gene>
<comment type="caution">
    <text evidence="1">The sequence shown here is derived from an EMBL/GenBank/DDBJ whole genome shotgun (WGS) entry which is preliminary data.</text>
</comment>
<proteinExistence type="predicted"/>
<protein>
    <submittedName>
        <fullName evidence="1">Uncharacterized protein</fullName>
    </submittedName>
</protein>
<accession>K6DRW2</accession>
<sequence length="173" mass="20073">MYNPNSHKMTLSNEEYFHLLEWWKTMESGKPVIQRLVSLVSELRIHPEASHAGGIILFYRAISEVSYGYAGVRGCIRRAFTDEYGHSLRTNMGMCHRFAHRFSIDSKVLLARLEKEISGRNALLLINRIKEVLNENDRILEEIENKANTFFGKETFQSLKKEISQANMVPKIR</sequence>
<name>K6DRW2_SCHAZ</name>
<keyword evidence="2" id="KW-1185">Reference proteome</keyword>
<dbReference type="AlphaFoldDB" id="K6DRW2"/>
<evidence type="ECO:0000313" key="2">
    <source>
        <dbReference type="Proteomes" id="UP000006315"/>
    </source>
</evidence>
<dbReference type="Proteomes" id="UP000006315">
    <property type="component" value="Unassembled WGS sequence"/>
</dbReference>
<organism evidence="1 2">
    <name type="scientific">Schinkia azotoformans LMG 9581</name>
    <dbReference type="NCBI Taxonomy" id="1131731"/>
    <lineage>
        <taxon>Bacteria</taxon>
        <taxon>Bacillati</taxon>
        <taxon>Bacillota</taxon>
        <taxon>Bacilli</taxon>
        <taxon>Bacillales</taxon>
        <taxon>Bacillaceae</taxon>
        <taxon>Calidifontibacillus/Schinkia group</taxon>
        <taxon>Schinkia</taxon>
    </lineage>
</organism>